<keyword evidence="5" id="KW-1185">Reference proteome</keyword>
<feature type="domain" description="TNase-like" evidence="3">
    <location>
        <begin position="35"/>
        <end position="163"/>
    </location>
</feature>
<dbReference type="Proteomes" id="UP000674234">
    <property type="component" value="Unassembled WGS sequence"/>
</dbReference>
<feature type="chain" id="PRO_5037582399" evidence="2">
    <location>
        <begin position="26"/>
        <end position="252"/>
    </location>
</feature>
<dbReference type="Pfam" id="PF00565">
    <property type="entry name" value="SNase"/>
    <property type="match status" value="1"/>
</dbReference>
<gene>
    <name evidence="4" type="ORF">JOL79_31835</name>
</gene>
<sequence length="252" mass="26824">MRVLAALTASAVLLAPLAAAVPASAATRPATVPKEAVEVKVKKILDGDGFDVVTAKGATVRVGLLEADAPEQGYCWYDEAVARLKKLLPEGKPVYVLPQKEAVVQDDRILVYVWTGQGSYVNGDMVRNGVAQAVSYYPEHAYTDWQFNEQLKAQLEHRGMWSGPCWALDTFDKRDTLVTPPGAVDTALSPAPVEPEVPSDASDATEWNSQPVPTTTATPATPDTDPGTDTGNDTGTDTNTDTGADTQAALLR</sequence>
<evidence type="ECO:0000256" key="2">
    <source>
        <dbReference type="SAM" id="SignalP"/>
    </source>
</evidence>
<dbReference type="PROSITE" id="PS50830">
    <property type="entry name" value="TNASE_3"/>
    <property type="match status" value="1"/>
</dbReference>
<dbReference type="AlphaFoldDB" id="A0A940WMI4"/>
<name>A0A940WMI4_9ACTN</name>
<keyword evidence="2" id="KW-0732">Signal</keyword>
<evidence type="ECO:0000313" key="4">
    <source>
        <dbReference type="EMBL" id="MBP2708380.1"/>
    </source>
</evidence>
<dbReference type="SMART" id="SM00318">
    <property type="entry name" value="SNc"/>
    <property type="match status" value="1"/>
</dbReference>
<dbReference type="SUPFAM" id="SSF50199">
    <property type="entry name" value="Staphylococcal nuclease"/>
    <property type="match status" value="1"/>
</dbReference>
<reference evidence="4" key="1">
    <citation type="submission" date="2021-02" db="EMBL/GenBank/DDBJ databases">
        <title>Draft genome sequence of Microbispora sp. RL4-1S isolated from rice leaves in Thailand.</title>
        <authorList>
            <person name="Muangham S."/>
            <person name="Duangmal K."/>
        </authorList>
    </citation>
    <scope>NUCLEOTIDE SEQUENCE</scope>
    <source>
        <strain evidence="4">RL4-1S</strain>
    </source>
</reference>
<dbReference type="EMBL" id="JAFCNB010000031">
    <property type="protein sequence ID" value="MBP2708380.1"/>
    <property type="molecule type" value="Genomic_DNA"/>
</dbReference>
<feature type="compositionally biased region" description="Low complexity" evidence="1">
    <location>
        <begin position="213"/>
        <end position="246"/>
    </location>
</feature>
<dbReference type="Gene3D" id="2.40.50.90">
    <property type="match status" value="1"/>
</dbReference>
<comment type="caution">
    <text evidence="4">The sequence shown here is derived from an EMBL/GenBank/DDBJ whole genome shotgun (WGS) entry which is preliminary data.</text>
</comment>
<evidence type="ECO:0000259" key="3">
    <source>
        <dbReference type="PROSITE" id="PS50830"/>
    </source>
</evidence>
<accession>A0A940WMI4</accession>
<feature type="region of interest" description="Disordered" evidence="1">
    <location>
        <begin position="179"/>
        <end position="252"/>
    </location>
</feature>
<feature type="signal peptide" evidence="2">
    <location>
        <begin position="1"/>
        <end position="25"/>
    </location>
</feature>
<dbReference type="InterPro" id="IPR016071">
    <property type="entry name" value="Staphylococal_nuclease_OB-fold"/>
</dbReference>
<dbReference type="InterPro" id="IPR035437">
    <property type="entry name" value="SNase_OB-fold_sf"/>
</dbReference>
<organism evidence="4 5">
    <name type="scientific">Microbispora oryzae</name>
    <dbReference type="NCBI Taxonomy" id="2806554"/>
    <lineage>
        <taxon>Bacteria</taxon>
        <taxon>Bacillati</taxon>
        <taxon>Actinomycetota</taxon>
        <taxon>Actinomycetes</taxon>
        <taxon>Streptosporangiales</taxon>
        <taxon>Streptosporangiaceae</taxon>
        <taxon>Microbispora</taxon>
    </lineage>
</organism>
<proteinExistence type="predicted"/>
<protein>
    <submittedName>
        <fullName evidence="4">Thermonuclease family protein</fullName>
    </submittedName>
</protein>
<evidence type="ECO:0000256" key="1">
    <source>
        <dbReference type="SAM" id="MobiDB-lite"/>
    </source>
</evidence>
<evidence type="ECO:0000313" key="5">
    <source>
        <dbReference type="Proteomes" id="UP000674234"/>
    </source>
</evidence>
<dbReference type="RefSeq" id="WP_210159645.1">
    <property type="nucleotide sequence ID" value="NZ_JAFCNB010000031.1"/>
</dbReference>